<feature type="compositionally biased region" description="Pro residues" evidence="1">
    <location>
        <begin position="58"/>
        <end position="71"/>
    </location>
</feature>
<evidence type="ECO:0000256" key="1">
    <source>
        <dbReference type="SAM" id="MobiDB-lite"/>
    </source>
</evidence>
<proteinExistence type="predicted"/>
<dbReference type="Proteomes" id="UP000184339">
    <property type="component" value="Unassembled WGS sequence"/>
</dbReference>
<dbReference type="EMBL" id="FRCX01000010">
    <property type="protein sequence ID" value="SHN39869.1"/>
    <property type="molecule type" value="Genomic_DNA"/>
</dbReference>
<feature type="signal peptide" evidence="2">
    <location>
        <begin position="1"/>
        <end position="20"/>
    </location>
</feature>
<name>A0A1M7R3Z2_9BURK</name>
<reference evidence="4" key="1">
    <citation type="submission" date="2016-11" db="EMBL/GenBank/DDBJ databases">
        <authorList>
            <person name="Varghese N."/>
            <person name="Submissions S."/>
        </authorList>
    </citation>
    <scope>NUCLEOTIDE SEQUENCE [LARGE SCALE GENOMIC DNA]</scope>
    <source>
        <strain evidence="4">Sac-22</strain>
    </source>
</reference>
<feature type="region of interest" description="Disordered" evidence="1">
    <location>
        <begin position="35"/>
        <end position="81"/>
    </location>
</feature>
<dbReference type="STRING" id="551987.SAMN05192549_11084"/>
<gene>
    <name evidence="3" type="ORF">SAMN05192549_11084</name>
</gene>
<protein>
    <submittedName>
        <fullName evidence="3">Uncharacterized protein</fullName>
    </submittedName>
</protein>
<feature type="compositionally biased region" description="Low complexity" evidence="1">
    <location>
        <begin position="72"/>
        <end position="81"/>
    </location>
</feature>
<keyword evidence="4" id="KW-1185">Reference proteome</keyword>
<keyword evidence="2" id="KW-0732">Signal</keyword>
<dbReference type="OrthoDB" id="9181795at2"/>
<sequence>MMRAASLLLAMVIVLPHAGAQISMGRLFSTPAERATMEASRGASATLAPNSQGQQPAPGTPGGPATPPGMPAPDATGAAPVASAAPLSALTMNGVLRSSGNRTTVWLNDQPQPGMRQQLQQRADSALLTVTLPSGKKIVLKPGQRFDLNEGRIKDVNEP</sequence>
<organism evidence="3 4">
    <name type="scientific">Duganella sacchari</name>
    <dbReference type="NCBI Taxonomy" id="551987"/>
    <lineage>
        <taxon>Bacteria</taxon>
        <taxon>Pseudomonadati</taxon>
        <taxon>Pseudomonadota</taxon>
        <taxon>Betaproteobacteria</taxon>
        <taxon>Burkholderiales</taxon>
        <taxon>Oxalobacteraceae</taxon>
        <taxon>Telluria group</taxon>
        <taxon>Duganella</taxon>
    </lineage>
</organism>
<dbReference type="RefSeq" id="WP_139260660.1">
    <property type="nucleotide sequence ID" value="NZ_FRCX01000010.1"/>
</dbReference>
<feature type="chain" id="PRO_5013065492" evidence="2">
    <location>
        <begin position="21"/>
        <end position="159"/>
    </location>
</feature>
<dbReference type="AlphaFoldDB" id="A0A1M7R3Z2"/>
<evidence type="ECO:0000313" key="4">
    <source>
        <dbReference type="Proteomes" id="UP000184339"/>
    </source>
</evidence>
<accession>A0A1M7R3Z2</accession>
<evidence type="ECO:0000313" key="3">
    <source>
        <dbReference type="EMBL" id="SHN39869.1"/>
    </source>
</evidence>
<evidence type="ECO:0000256" key="2">
    <source>
        <dbReference type="SAM" id="SignalP"/>
    </source>
</evidence>